<evidence type="ECO:0000313" key="2">
    <source>
        <dbReference type="Proteomes" id="UP000194632"/>
    </source>
</evidence>
<gene>
    <name evidence="1" type="ORF">CA982_18565</name>
</gene>
<dbReference type="RefSeq" id="WP_086536741.1">
    <property type="nucleotide sequence ID" value="NZ_NGFO01000023.1"/>
</dbReference>
<dbReference type="Proteomes" id="UP000194632">
    <property type="component" value="Unassembled WGS sequence"/>
</dbReference>
<dbReference type="AlphaFoldDB" id="A0A243Q6Y9"/>
<sequence>MAATLWQRFYSNMGLSYGIPTELLDQWNEADHTAYVDDDGKPLPAPAAVRAANRNRAVARAIEQADKLNKRVKVVVSDPYRVVTGAGSQNNDHVQSLGRYSMAAATAVIASPGPVGKHPIQLAQQAHIQDGYDFKRDNPGADPQADAAAEVAVDAFELGIAKWFFIYGSGSQIFWEGLR</sequence>
<keyword evidence="2" id="KW-1185">Reference proteome</keyword>
<dbReference type="EMBL" id="NGFO01000023">
    <property type="protein sequence ID" value="OUC77234.1"/>
    <property type="molecule type" value="Genomic_DNA"/>
</dbReference>
<dbReference type="OrthoDB" id="9897564at2"/>
<dbReference type="STRING" id="417102.CA982_18565"/>
<proteinExistence type="predicted"/>
<name>A0A243Q6Y9_9ACTN</name>
<comment type="caution">
    <text evidence="1">The sequence shown here is derived from an EMBL/GenBank/DDBJ whole genome shotgun (WGS) entry which is preliminary data.</text>
</comment>
<reference evidence="1 2" key="1">
    <citation type="submission" date="2017-05" db="EMBL/GenBank/DDBJ databases">
        <title>Biotechnological potential of actinobacteria isolated from South African environments.</title>
        <authorList>
            <person name="Le Roes-Hill M."/>
            <person name="Prins A."/>
            <person name="Durrell K.A."/>
        </authorList>
    </citation>
    <scope>NUCLEOTIDE SEQUENCE [LARGE SCALE GENOMIC DNA]</scope>
    <source>
        <strain evidence="1">BS2</strain>
    </source>
</reference>
<evidence type="ECO:0000313" key="1">
    <source>
        <dbReference type="EMBL" id="OUC77234.1"/>
    </source>
</evidence>
<accession>A0A243Q6Y9</accession>
<protein>
    <submittedName>
        <fullName evidence="1">Uncharacterized protein</fullName>
    </submittedName>
</protein>
<organism evidence="1 2">
    <name type="scientific">Gordonia lacunae</name>
    <dbReference type="NCBI Taxonomy" id="417102"/>
    <lineage>
        <taxon>Bacteria</taxon>
        <taxon>Bacillati</taxon>
        <taxon>Actinomycetota</taxon>
        <taxon>Actinomycetes</taxon>
        <taxon>Mycobacteriales</taxon>
        <taxon>Gordoniaceae</taxon>
        <taxon>Gordonia</taxon>
    </lineage>
</organism>